<feature type="compositionally biased region" description="Basic and acidic residues" evidence="2">
    <location>
        <begin position="604"/>
        <end position="623"/>
    </location>
</feature>
<feature type="compositionally biased region" description="Basic and acidic residues" evidence="2">
    <location>
        <begin position="681"/>
        <end position="691"/>
    </location>
</feature>
<keyword evidence="4" id="KW-1185">Reference proteome</keyword>
<dbReference type="Pfam" id="PF12757">
    <property type="entry name" value="Eisosome1"/>
    <property type="match status" value="1"/>
</dbReference>
<evidence type="ECO:0000256" key="1">
    <source>
        <dbReference type="SAM" id="Coils"/>
    </source>
</evidence>
<feature type="coiled-coil region" evidence="1">
    <location>
        <begin position="451"/>
        <end position="498"/>
    </location>
</feature>
<evidence type="ECO:0008006" key="5">
    <source>
        <dbReference type="Google" id="ProtNLM"/>
    </source>
</evidence>
<sequence>MATLEQPPVQSVPGSRSTRLADQGLWIAASAALYVTHPERRLSAREPSAFETDLSNLKVPGSRPGFSHASAVAALAQAKNRQLEAEKQAAAAFHAQDRYSDISSHGGHRVSARRDRSSISSLPLSTEVPAIDLTPEARREIAEREKAIHAARGALYSNRRRAESAPSEAPYASSTGQLNNLDIAMEASRIQHLANANRRLLTATPPVAPEIEEQRRKSVLQAAAVSMARDMYSLTEAAEPEQLYPAIPSTHSNYGRVRPKRSASRPEPEAIQRAVNLQETAQKIAAEKLASMQDEAAVYREYYRLEQQATQSSVPTRRRRLSVDSDASEFDVERSREIRHQMTSLRTKLNAVDEQRDKDRALLMEAAKRNVDAVLQDMEMRVYADTGRAPAARQKEWEAAALAHAQKDMQESELQYKGEKVNLGAQKFIDMSDVEALARSRLQPTFDEITDRAETERAKDLERRLDEEERQRREGIARQREADLLAEEKRQKAAMKQELKGRGEKTWLWRKARRVQDHEPTAGKHTATRTTEVIGSATEEHAKSAPQEPEQLQTTQTGNEATASGAVVETGSTEPITRTESKLKTWFIKLGGRRPSVGTGEAPKVVEGDREIPSNAIEDRAEGPNEPPEVVEPAEPAKTAEPAEPTDATETADAVDATHLAEVGGSNERDAPLRSNPVTADDLHEMQRKSVDAGTLDAMKPEGQAVQPDESKESPEQNGDKRSRLKSRLSQMVSRHSQDKMQDVTDHNKEDEEESMPVEHTAADELPSHATERDGLRESAADQGLPVPPSIGKRASNGTTGRESRFSEDL</sequence>
<dbReference type="AlphaFoldDB" id="A0A5N7B491"/>
<evidence type="ECO:0000313" key="3">
    <source>
        <dbReference type="EMBL" id="KAE8376821.1"/>
    </source>
</evidence>
<name>A0A5N7B491_9EURO</name>
<evidence type="ECO:0000256" key="2">
    <source>
        <dbReference type="SAM" id="MobiDB-lite"/>
    </source>
</evidence>
<feature type="region of interest" description="Disordered" evidence="2">
    <location>
        <begin position="538"/>
        <end position="810"/>
    </location>
</feature>
<dbReference type="OrthoDB" id="4070583at2759"/>
<proteinExistence type="predicted"/>
<feature type="compositionally biased region" description="Basic and acidic residues" evidence="2">
    <location>
        <begin position="761"/>
        <end position="780"/>
    </location>
</feature>
<dbReference type="Proteomes" id="UP000326198">
    <property type="component" value="Unassembled WGS sequence"/>
</dbReference>
<feature type="compositionally biased region" description="Low complexity" evidence="2">
    <location>
        <begin position="631"/>
        <end position="658"/>
    </location>
</feature>
<feature type="compositionally biased region" description="Basic and acidic residues" evidence="2">
    <location>
        <begin position="709"/>
        <end position="722"/>
    </location>
</feature>
<reference evidence="3 4" key="1">
    <citation type="submission" date="2019-04" db="EMBL/GenBank/DDBJ databases">
        <title>Friends and foes A comparative genomics studyof 23 Aspergillus species from section Flavi.</title>
        <authorList>
            <consortium name="DOE Joint Genome Institute"/>
            <person name="Kjaerbolling I."/>
            <person name="Vesth T."/>
            <person name="Frisvad J.C."/>
            <person name="Nybo J.L."/>
            <person name="Theobald S."/>
            <person name="Kildgaard S."/>
            <person name="Isbrandt T."/>
            <person name="Kuo A."/>
            <person name="Sato A."/>
            <person name="Lyhne E.K."/>
            <person name="Kogle M.E."/>
            <person name="Wiebenga A."/>
            <person name="Kun R.S."/>
            <person name="Lubbers R.J."/>
            <person name="Makela M.R."/>
            <person name="Barry K."/>
            <person name="Chovatia M."/>
            <person name="Clum A."/>
            <person name="Daum C."/>
            <person name="Haridas S."/>
            <person name="He G."/>
            <person name="LaButti K."/>
            <person name="Lipzen A."/>
            <person name="Mondo S."/>
            <person name="Riley R."/>
            <person name="Salamov A."/>
            <person name="Simmons B.A."/>
            <person name="Magnuson J.K."/>
            <person name="Henrissat B."/>
            <person name="Mortensen U.H."/>
            <person name="Larsen T.O."/>
            <person name="Devries R.P."/>
            <person name="Grigoriev I.V."/>
            <person name="Machida M."/>
            <person name="Baker S.E."/>
            <person name="Andersen M.R."/>
        </authorList>
    </citation>
    <scope>NUCLEOTIDE SEQUENCE [LARGE SCALE GENOMIC DNA]</scope>
    <source>
        <strain evidence="3 4">IBT 29228</strain>
    </source>
</reference>
<protein>
    <recommendedName>
        <fullName evidence="5">Eisosome protein 1</fullName>
    </recommendedName>
</protein>
<gene>
    <name evidence="3" type="ORF">BDV26DRAFT_305347</name>
</gene>
<evidence type="ECO:0000313" key="4">
    <source>
        <dbReference type="Proteomes" id="UP000326198"/>
    </source>
</evidence>
<feature type="region of interest" description="Disordered" evidence="2">
    <location>
        <begin position="246"/>
        <end position="267"/>
    </location>
</feature>
<dbReference type="EMBL" id="ML736233">
    <property type="protein sequence ID" value="KAE8376821.1"/>
    <property type="molecule type" value="Genomic_DNA"/>
</dbReference>
<keyword evidence="1" id="KW-0175">Coiled coil</keyword>
<dbReference type="PANTHER" id="PTHR28298">
    <property type="entry name" value="EISOSOME PROTEIN 1"/>
    <property type="match status" value="1"/>
</dbReference>
<feature type="compositionally biased region" description="Low complexity" evidence="2">
    <location>
        <begin position="546"/>
        <end position="557"/>
    </location>
</feature>
<dbReference type="PANTHER" id="PTHR28298:SF1">
    <property type="entry name" value="EISOSOME PROTEIN 1"/>
    <property type="match status" value="1"/>
</dbReference>
<organism evidence="3 4">
    <name type="scientific">Aspergillus bertholletiae</name>
    <dbReference type="NCBI Taxonomy" id="1226010"/>
    <lineage>
        <taxon>Eukaryota</taxon>
        <taxon>Fungi</taxon>
        <taxon>Dikarya</taxon>
        <taxon>Ascomycota</taxon>
        <taxon>Pezizomycotina</taxon>
        <taxon>Eurotiomycetes</taxon>
        <taxon>Eurotiomycetidae</taxon>
        <taxon>Eurotiales</taxon>
        <taxon>Aspergillaceae</taxon>
        <taxon>Aspergillus</taxon>
        <taxon>Aspergillus subgen. Circumdati</taxon>
    </lineage>
</organism>
<accession>A0A5N7B491</accession>
<feature type="compositionally biased region" description="Basic and acidic residues" evidence="2">
    <location>
        <begin position="736"/>
        <end position="750"/>
    </location>
</feature>
<dbReference type="InterPro" id="IPR024527">
    <property type="entry name" value="Eisosome1"/>
</dbReference>
<dbReference type="GO" id="GO:0070941">
    <property type="term" value="P:eisosome assembly"/>
    <property type="evidence" value="ECO:0007669"/>
    <property type="project" value="TreeGrafter"/>
</dbReference>